<name>A0A1D6NVC8_MAIZE</name>
<dbReference type="InterPro" id="IPR036052">
    <property type="entry name" value="TrpB-like_PALP_sf"/>
</dbReference>
<dbReference type="Gene3D" id="3.40.50.1100">
    <property type="match status" value="1"/>
</dbReference>
<dbReference type="AlphaFoldDB" id="A0A1D6NVC8"/>
<gene>
    <name evidence="2" type="ORF">ZEAMMB73_Zm00001d045340</name>
</gene>
<proteinExistence type="predicted"/>
<organism evidence="2">
    <name type="scientific">Zea mays</name>
    <name type="common">Maize</name>
    <dbReference type="NCBI Taxonomy" id="4577"/>
    <lineage>
        <taxon>Eukaryota</taxon>
        <taxon>Viridiplantae</taxon>
        <taxon>Streptophyta</taxon>
        <taxon>Embryophyta</taxon>
        <taxon>Tracheophyta</taxon>
        <taxon>Spermatophyta</taxon>
        <taxon>Magnoliopsida</taxon>
        <taxon>Liliopsida</taxon>
        <taxon>Poales</taxon>
        <taxon>Poaceae</taxon>
        <taxon>PACMAD clade</taxon>
        <taxon>Panicoideae</taxon>
        <taxon>Andropogonodae</taxon>
        <taxon>Andropogoneae</taxon>
        <taxon>Tripsacinae</taxon>
        <taxon>Zea</taxon>
    </lineage>
</organism>
<sequence>MDTSVIDETVTVSTEEAMANARRLAREEGLLVGISSGANLAACLKVASRQENKGKMIVTVFPSGGERYINSDLFADVREECIAMTF</sequence>
<reference evidence="2" key="1">
    <citation type="submission" date="2015-12" db="EMBL/GenBank/DDBJ databases">
        <title>Update maize B73 reference genome by single molecule sequencing technologies.</title>
        <authorList>
            <consortium name="Maize Genome Sequencing Project"/>
            <person name="Ware D."/>
        </authorList>
    </citation>
    <scope>NUCLEOTIDE SEQUENCE</scope>
    <source>
        <tissue evidence="2">Seedling</tissue>
    </source>
</reference>
<dbReference type="Pfam" id="PF00291">
    <property type="entry name" value="PALP"/>
    <property type="match status" value="1"/>
</dbReference>
<dbReference type="SUPFAM" id="SSF53686">
    <property type="entry name" value="Tryptophan synthase beta subunit-like PLP-dependent enzymes"/>
    <property type="match status" value="1"/>
</dbReference>
<evidence type="ECO:0000259" key="1">
    <source>
        <dbReference type="Pfam" id="PF00291"/>
    </source>
</evidence>
<dbReference type="EMBL" id="CM000785">
    <property type="protein sequence ID" value="AQL02082.1"/>
    <property type="molecule type" value="Genomic_DNA"/>
</dbReference>
<accession>A0A1D6NVC8</accession>
<evidence type="ECO:0000313" key="2">
    <source>
        <dbReference type="EMBL" id="AQL02082.1"/>
    </source>
</evidence>
<feature type="domain" description="Tryptophan synthase beta chain-like PALP" evidence="1">
    <location>
        <begin position="6"/>
        <end position="62"/>
    </location>
</feature>
<protein>
    <submittedName>
        <fullName evidence="2">Pyridoxal-5'-phosphate-dependent enzyme family protein</fullName>
    </submittedName>
</protein>
<dbReference type="InterPro" id="IPR050214">
    <property type="entry name" value="Cys_Synth/Cystath_Beta-Synth"/>
</dbReference>
<dbReference type="ExpressionAtlas" id="A0A1D6NVC8">
    <property type="expression patterns" value="baseline and differential"/>
</dbReference>
<dbReference type="InterPro" id="IPR001926">
    <property type="entry name" value="TrpB-like_PALP"/>
</dbReference>
<dbReference type="PANTHER" id="PTHR10314">
    <property type="entry name" value="CYSTATHIONINE BETA-SYNTHASE"/>
    <property type="match status" value="1"/>
</dbReference>